<feature type="transmembrane region" description="Helical" evidence="1">
    <location>
        <begin position="131"/>
        <end position="152"/>
    </location>
</feature>
<reference evidence="2 3" key="1">
    <citation type="journal article" date="2018" name="Sci. Rep.">
        <title>Rhizobium tumorigenes sp. nov., a novel plant tumorigenic bacterium isolated from cane gall tumors on thornless blackberry.</title>
        <authorList>
            <person name="Kuzmanovi N."/>
            <person name="Smalla K."/>
            <person name="Gronow S."/>
            <person name="PuBawska J."/>
        </authorList>
    </citation>
    <scope>NUCLEOTIDE SEQUENCE [LARGE SCALE GENOMIC DNA]</scope>
    <source>
        <strain evidence="2 3">CCBAU 85046</strain>
    </source>
</reference>
<proteinExistence type="predicted"/>
<dbReference type="AlphaFoldDB" id="A0A2W4CVT8"/>
<protein>
    <submittedName>
        <fullName evidence="2">Uncharacterized protein</fullName>
    </submittedName>
</protein>
<dbReference type="Proteomes" id="UP000248925">
    <property type="component" value="Unassembled WGS sequence"/>
</dbReference>
<evidence type="ECO:0000313" key="2">
    <source>
        <dbReference type="EMBL" id="PZM14405.1"/>
    </source>
</evidence>
<evidence type="ECO:0000313" key="3">
    <source>
        <dbReference type="Proteomes" id="UP000248925"/>
    </source>
</evidence>
<dbReference type="EMBL" id="PCDP01000034">
    <property type="protein sequence ID" value="PZM14405.1"/>
    <property type="molecule type" value="Genomic_DNA"/>
</dbReference>
<keyword evidence="1" id="KW-0472">Membrane</keyword>
<organism evidence="2 3">
    <name type="scientific">Rhizobium tubonense</name>
    <dbReference type="NCBI Taxonomy" id="484088"/>
    <lineage>
        <taxon>Bacteria</taxon>
        <taxon>Pseudomonadati</taxon>
        <taxon>Pseudomonadota</taxon>
        <taxon>Alphaproteobacteria</taxon>
        <taxon>Hyphomicrobiales</taxon>
        <taxon>Rhizobiaceae</taxon>
        <taxon>Rhizobium/Agrobacterium group</taxon>
        <taxon>Rhizobium</taxon>
    </lineage>
</organism>
<comment type="caution">
    <text evidence="2">The sequence shown here is derived from an EMBL/GenBank/DDBJ whole genome shotgun (WGS) entry which is preliminary data.</text>
</comment>
<keyword evidence="1" id="KW-1133">Transmembrane helix</keyword>
<feature type="transmembrane region" description="Helical" evidence="1">
    <location>
        <begin position="108"/>
        <end position="125"/>
    </location>
</feature>
<sequence length="169" mass="18581">MTRAVFFESRTFNSFALDFQAHFDTGEPRTEDVMLYALLILVVLVTMVPGTIRFVIAVKKHNLEVRTSAAAGGEPSGDQLNRTDSALPESKKYRGRPYVSTAEKIRRFIYLVILFTFSICITGIFDTDWVAVPLLLLNVGLGIGELNGMSIFPIISRCVNGQGDGGISS</sequence>
<evidence type="ECO:0000256" key="1">
    <source>
        <dbReference type="SAM" id="Phobius"/>
    </source>
</evidence>
<accession>A0A2W4CVT8</accession>
<keyword evidence="3" id="KW-1185">Reference proteome</keyword>
<feature type="transmembrane region" description="Helical" evidence="1">
    <location>
        <begin position="33"/>
        <end position="56"/>
    </location>
</feature>
<gene>
    <name evidence="2" type="ORF">CPY51_11595</name>
</gene>
<name>A0A2W4CVT8_9HYPH</name>
<keyword evidence="1" id="KW-0812">Transmembrane</keyword>